<feature type="compositionally biased region" description="Low complexity" evidence="2">
    <location>
        <begin position="554"/>
        <end position="568"/>
    </location>
</feature>
<protein>
    <recommendedName>
        <fullName evidence="6">Transmembrane protein</fullName>
    </recommendedName>
</protein>
<feature type="region of interest" description="Disordered" evidence="2">
    <location>
        <begin position="544"/>
        <end position="687"/>
    </location>
</feature>
<keyword evidence="1" id="KW-0175">Coiled coil</keyword>
<comment type="caution">
    <text evidence="4">The sequence shown here is derived from an EMBL/GenBank/DDBJ whole genome shotgun (WGS) entry which is preliminary data.</text>
</comment>
<proteinExistence type="predicted"/>
<feature type="compositionally biased region" description="Polar residues" evidence="2">
    <location>
        <begin position="669"/>
        <end position="687"/>
    </location>
</feature>
<evidence type="ECO:0008006" key="6">
    <source>
        <dbReference type="Google" id="ProtNLM"/>
    </source>
</evidence>
<dbReference type="Proteomes" id="UP000692954">
    <property type="component" value="Unassembled WGS sequence"/>
</dbReference>
<accession>A0A8S1NKD9</accession>
<feature type="transmembrane region" description="Helical" evidence="3">
    <location>
        <begin position="126"/>
        <end position="146"/>
    </location>
</feature>
<reference evidence="4" key="1">
    <citation type="submission" date="2021-01" db="EMBL/GenBank/DDBJ databases">
        <authorList>
            <consortium name="Genoscope - CEA"/>
            <person name="William W."/>
        </authorList>
    </citation>
    <scope>NUCLEOTIDE SEQUENCE</scope>
</reference>
<evidence type="ECO:0000256" key="1">
    <source>
        <dbReference type="SAM" id="Coils"/>
    </source>
</evidence>
<keyword evidence="3" id="KW-0472">Membrane</keyword>
<dbReference type="OrthoDB" id="302589at2759"/>
<dbReference type="AlphaFoldDB" id="A0A8S1NKD9"/>
<dbReference type="EMBL" id="CAJJDN010000054">
    <property type="protein sequence ID" value="CAD8089475.1"/>
    <property type="molecule type" value="Genomic_DNA"/>
</dbReference>
<evidence type="ECO:0000313" key="5">
    <source>
        <dbReference type="Proteomes" id="UP000692954"/>
    </source>
</evidence>
<evidence type="ECO:0000256" key="3">
    <source>
        <dbReference type="SAM" id="Phobius"/>
    </source>
</evidence>
<name>A0A8S1NKD9_9CILI</name>
<feature type="compositionally biased region" description="Basic and acidic residues" evidence="2">
    <location>
        <begin position="595"/>
        <end position="609"/>
    </location>
</feature>
<gene>
    <name evidence="4" type="ORF">PSON_ATCC_30995.1.T0540134</name>
</gene>
<feature type="region of interest" description="Disordered" evidence="2">
    <location>
        <begin position="422"/>
        <end position="454"/>
    </location>
</feature>
<feature type="transmembrane region" description="Helical" evidence="3">
    <location>
        <begin position="100"/>
        <end position="120"/>
    </location>
</feature>
<feature type="coiled-coil region" evidence="1">
    <location>
        <begin position="390"/>
        <end position="417"/>
    </location>
</feature>
<organism evidence="4 5">
    <name type="scientific">Paramecium sonneborni</name>
    <dbReference type="NCBI Taxonomy" id="65129"/>
    <lineage>
        <taxon>Eukaryota</taxon>
        <taxon>Sar</taxon>
        <taxon>Alveolata</taxon>
        <taxon>Ciliophora</taxon>
        <taxon>Intramacronucleata</taxon>
        <taxon>Oligohymenophorea</taxon>
        <taxon>Peniculida</taxon>
        <taxon>Parameciidae</taxon>
        <taxon>Paramecium</taxon>
    </lineage>
</organism>
<keyword evidence="3" id="KW-0812">Transmembrane</keyword>
<keyword evidence="3" id="KW-1133">Transmembrane helix</keyword>
<evidence type="ECO:0000313" key="4">
    <source>
        <dbReference type="EMBL" id="CAD8089475.1"/>
    </source>
</evidence>
<evidence type="ECO:0000256" key="2">
    <source>
        <dbReference type="SAM" id="MobiDB-lite"/>
    </source>
</evidence>
<sequence length="709" mass="83710">MIIKKKMPIKQAQINYSQNKKQFWEQVLKDQKINDLPQFNEQDNEQQSISTPRNEHIVQQYWFLQKFFLLYTLLNYTHLFHFMTFFKKEWQLFTCRNQQLHWNLFLLPLIFYQLSAYISFKIQNMGLLIIGLVIFSSLNLMISILYRPKQNLDQHMHETCLKLEKLRELFKINKQNNQEVSDEIDKQKEDQQQEFIGNIIKTTQNYYPNLISYNNLLQQNIQPKWCLTFFGLSFLLSFQIYDIYWEFTFSWLYGLLLEQLIRVSFCLIYSKRLTSKWILQGPDQVYQEMQILAEFYKPLMLINKSPQKYIMNDTHVNISGMSKDQSNLNILNHNSTHDLIQNKHQILRITSANLGTIEDTKLDITENVKELPILDSDQALDTEQNNNKQNLNEQTEMDTLQEDLQFKKKKVQRVKLEALYHSKVTNRSPKPNLPKPQFYSSQKNKQNQEIENQEQEQEIFIQNQDFDEAQKENINCDLFEFKENLSSSPPQFNPIDFLKNISPIGSDLSQRNEIPHQWEEPDEEEACNFKSSFNNEFQEAEFDRGITPKIMPLQPISNINNRSPINQSLGSGPGSKFGTGSKIGTAARRNNSQKTSKEEEEKSYKESKRIKVNTRSGKQSPDRKNKKNGKPRGQSMKVRANKKDDIPTLNFDSARFQSPYLDFLPGMKDSSQQQKTQRKQNISANKQKIQQIIQSYENIQTSNEHRNVE</sequence>
<keyword evidence="5" id="KW-1185">Reference proteome</keyword>